<sequence>MKIQVILENATLQAVIDDTRIGRDFLSLLPLDLELSDYHGMEKVADLPRQLDTTDAPRSYTPKPGDITLYAPWGNMAIFYKSFGTTAGLVRLGAFDGSIEPLLKADSYKARFQRAE</sequence>
<protein>
    <submittedName>
        <fullName evidence="2">Cyclophilin-like fold protein</fullName>
    </submittedName>
</protein>
<accession>A0ABW1S9V0</accession>
<dbReference type="EMBL" id="JBHSSW010000012">
    <property type="protein sequence ID" value="MFC6198341.1"/>
    <property type="molecule type" value="Genomic_DNA"/>
</dbReference>
<dbReference type="Pfam" id="PF18050">
    <property type="entry name" value="Cyclophil_like2"/>
    <property type="match status" value="1"/>
</dbReference>
<organism evidence="2 3">
    <name type="scientific">Ponticaulis profundi</name>
    <dbReference type="NCBI Taxonomy" id="2665222"/>
    <lineage>
        <taxon>Bacteria</taxon>
        <taxon>Pseudomonadati</taxon>
        <taxon>Pseudomonadota</taxon>
        <taxon>Alphaproteobacteria</taxon>
        <taxon>Hyphomonadales</taxon>
        <taxon>Hyphomonadaceae</taxon>
        <taxon>Ponticaulis</taxon>
    </lineage>
</organism>
<name>A0ABW1S9V0_9PROT</name>
<dbReference type="SUPFAM" id="SSF50891">
    <property type="entry name" value="Cyclophilin-like"/>
    <property type="match status" value="1"/>
</dbReference>
<evidence type="ECO:0000313" key="3">
    <source>
        <dbReference type="Proteomes" id="UP001596303"/>
    </source>
</evidence>
<reference evidence="3" key="1">
    <citation type="journal article" date="2019" name="Int. J. Syst. Evol. Microbiol.">
        <title>The Global Catalogue of Microorganisms (GCM) 10K type strain sequencing project: providing services to taxonomists for standard genome sequencing and annotation.</title>
        <authorList>
            <consortium name="The Broad Institute Genomics Platform"/>
            <consortium name="The Broad Institute Genome Sequencing Center for Infectious Disease"/>
            <person name="Wu L."/>
            <person name="Ma J."/>
        </authorList>
    </citation>
    <scope>NUCLEOTIDE SEQUENCE [LARGE SCALE GENOMIC DNA]</scope>
    <source>
        <strain evidence="3">CGMCC-1.15741</strain>
    </source>
</reference>
<feature type="domain" description="Cyclophilin-like" evidence="1">
    <location>
        <begin position="7"/>
        <end position="104"/>
    </location>
</feature>
<proteinExistence type="predicted"/>
<comment type="caution">
    <text evidence="2">The sequence shown here is derived from an EMBL/GenBank/DDBJ whole genome shotgun (WGS) entry which is preliminary data.</text>
</comment>
<keyword evidence="3" id="KW-1185">Reference proteome</keyword>
<dbReference type="InterPro" id="IPR041183">
    <property type="entry name" value="Cyclophilin-like"/>
</dbReference>
<dbReference type="RefSeq" id="WP_377379121.1">
    <property type="nucleotide sequence ID" value="NZ_JBHSSW010000012.1"/>
</dbReference>
<dbReference type="Gene3D" id="2.40.100.20">
    <property type="match status" value="1"/>
</dbReference>
<gene>
    <name evidence="2" type="ORF">ACFQDM_09635</name>
</gene>
<evidence type="ECO:0000313" key="2">
    <source>
        <dbReference type="EMBL" id="MFC6198341.1"/>
    </source>
</evidence>
<dbReference type="InterPro" id="IPR029000">
    <property type="entry name" value="Cyclophilin-like_dom_sf"/>
</dbReference>
<dbReference type="Proteomes" id="UP001596303">
    <property type="component" value="Unassembled WGS sequence"/>
</dbReference>
<evidence type="ECO:0000259" key="1">
    <source>
        <dbReference type="Pfam" id="PF18050"/>
    </source>
</evidence>